<reference evidence="1" key="1">
    <citation type="submission" date="2021-03" db="EMBL/GenBank/DDBJ databases">
        <title>Revisited historic fungal species revealed as producer of novel bioactive compounds through whole genome sequencing and comparative genomics.</title>
        <authorList>
            <person name="Vignolle G.A."/>
            <person name="Hochenegger N."/>
            <person name="Mach R.L."/>
            <person name="Mach-Aigner A.R."/>
            <person name="Javad Rahimi M."/>
            <person name="Salim K.A."/>
            <person name="Chan C.M."/>
            <person name="Lim L.B.L."/>
            <person name="Cai F."/>
            <person name="Druzhinina I.S."/>
            <person name="U'Ren J.M."/>
            <person name="Derntl C."/>
        </authorList>
    </citation>
    <scope>NUCLEOTIDE SEQUENCE</scope>
    <source>
        <strain evidence="1">TUCIM 5799</strain>
    </source>
</reference>
<name>A0A9Q0AIB9_9PEZI</name>
<evidence type="ECO:0000313" key="2">
    <source>
        <dbReference type="Proteomes" id="UP000829685"/>
    </source>
</evidence>
<sequence>MGHVDRDSRVFKSRWLDGEHAEASDLTQAEGPQITVPCLLRIAGFIRIGIDHKRVDECEAAEGLLH</sequence>
<protein>
    <submittedName>
        <fullName evidence="1">Uncharacterized protein</fullName>
    </submittedName>
</protein>
<keyword evidence="2" id="KW-1185">Reference proteome</keyword>
<evidence type="ECO:0000313" key="1">
    <source>
        <dbReference type="EMBL" id="KAI1853802.1"/>
    </source>
</evidence>
<dbReference type="AlphaFoldDB" id="A0A9Q0AIB9"/>
<dbReference type="Proteomes" id="UP000829685">
    <property type="component" value="Unassembled WGS sequence"/>
</dbReference>
<dbReference type="EMBL" id="JAFIMR010000056">
    <property type="protein sequence ID" value="KAI1853802.1"/>
    <property type="molecule type" value="Genomic_DNA"/>
</dbReference>
<proteinExistence type="predicted"/>
<accession>A0A9Q0AIB9</accession>
<organism evidence="1 2">
    <name type="scientific">Neoarthrinium moseri</name>
    <dbReference type="NCBI Taxonomy" id="1658444"/>
    <lineage>
        <taxon>Eukaryota</taxon>
        <taxon>Fungi</taxon>
        <taxon>Dikarya</taxon>
        <taxon>Ascomycota</taxon>
        <taxon>Pezizomycotina</taxon>
        <taxon>Sordariomycetes</taxon>
        <taxon>Xylariomycetidae</taxon>
        <taxon>Amphisphaeriales</taxon>
        <taxon>Apiosporaceae</taxon>
        <taxon>Neoarthrinium</taxon>
    </lineage>
</organism>
<gene>
    <name evidence="1" type="ORF">JX265_012633</name>
</gene>
<comment type="caution">
    <text evidence="1">The sequence shown here is derived from an EMBL/GenBank/DDBJ whole genome shotgun (WGS) entry which is preliminary data.</text>
</comment>